<evidence type="ECO:0000256" key="7">
    <source>
        <dbReference type="ARBA" id="ARBA00022833"/>
    </source>
</evidence>
<dbReference type="Proteomes" id="UP001318860">
    <property type="component" value="Unassembled WGS sequence"/>
</dbReference>
<keyword evidence="3" id="KW-0808">Transferase</keyword>
<dbReference type="InterPro" id="IPR013083">
    <property type="entry name" value="Znf_RING/FYVE/PHD"/>
</dbReference>
<dbReference type="PANTHER" id="PTHR22937:SF222">
    <property type="entry name" value="RING-TYPE E3 UBIQUITIN TRANSFERASE"/>
    <property type="match status" value="1"/>
</dbReference>
<comment type="caution">
    <text evidence="11">The sequence shown here is derived from an EMBL/GenBank/DDBJ whole genome shotgun (WGS) entry which is preliminary data.</text>
</comment>
<sequence length="240" mass="26482">MARPTEPDISQTNAASFMPTEYAGNDPASAVEIGSLRSVRNRAGIIQGNYVAPPVLLPGNPWLDMNYGAHNGDVGALAWTRPPNLPYDVVDDGPTFLAPVPPTGFRLYRPHRREIILDANSRNRNLPHLRVLPEDELLALGEQIGSVGTGLSEEFIQNNLKIRTYTSTPARINLEYATCPGQQKINFCVVCQTDYEHEENIGTLDCGHEYHRDCIKKWLVVKNTCPVCKSTALSGKGKDL</sequence>
<accession>A0ABR0VIW4</accession>
<comment type="catalytic activity">
    <reaction evidence="1">
        <text>S-ubiquitinyl-[E2 ubiquitin-conjugating enzyme]-L-cysteine + [acceptor protein]-L-lysine = [E2 ubiquitin-conjugating enzyme]-L-cysteine + N(6)-ubiquitinyl-[acceptor protein]-L-lysine.</text>
        <dbReference type="EC" id="2.3.2.27"/>
    </reaction>
</comment>
<dbReference type="Gene3D" id="3.30.40.10">
    <property type="entry name" value="Zinc/RING finger domain, C3HC4 (zinc finger)"/>
    <property type="match status" value="1"/>
</dbReference>
<dbReference type="EMBL" id="JABTTQ020001147">
    <property type="protein sequence ID" value="KAK6134538.1"/>
    <property type="molecule type" value="Genomic_DNA"/>
</dbReference>
<evidence type="ECO:0000256" key="6">
    <source>
        <dbReference type="ARBA" id="ARBA00022786"/>
    </source>
</evidence>
<keyword evidence="7" id="KW-0862">Zinc</keyword>
<name>A0ABR0VIW4_REHGL</name>
<keyword evidence="5 8" id="KW-0863">Zinc-finger</keyword>
<keyword evidence="12" id="KW-1185">Reference proteome</keyword>
<evidence type="ECO:0000313" key="12">
    <source>
        <dbReference type="Proteomes" id="UP001318860"/>
    </source>
</evidence>
<evidence type="ECO:0000256" key="5">
    <source>
        <dbReference type="ARBA" id="ARBA00022771"/>
    </source>
</evidence>
<evidence type="ECO:0000256" key="2">
    <source>
        <dbReference type="ARBA" id="ARBA00012483"/>
    </source>
</evidence>
<feature type="region of interest" description="Disordered" evidence="9">
    <location>
        <begin position="1"/>
        <end position="21"/>
    </location>
</feature>
<proteinExistence type="predicted"/>
<protein>
    <recommendedName>
        <fullName evidence="2">RING-type E3 ubiquitin transferase</fullName>
        <ecNumber evidence="2">2.3.2.27</ecNumber>
    </recommendedName>
</protein>
<dbReference type="PANTHER" id="PTHR22937">
    <property type="entry name" value="E3 UBIQUITIN-PROTEIN LIGASE RNF165"/>
    <property type="match status" value="1"/>
</dbReference>
<organism evidence="11 12">
    <name type="scientific">Rehmannia glutinosa</name>
    <name type="common">Chinese foxglove</name>
    <dbReference type="NCBI Taxonomy" id="99300"/>
    <lineage>
        <taxon>Eukaryota</taxon>
        <taxon>Viridiplantae</taxon>
        <taxon>Streptophyta</taxon>
        <taxon>Embryophyta</taxon>
        <taxon>Tracheophyta</taxon>
        <taxon>Spermatophyta</taxon>
        <taxon>Magnoliopsida</taxon>
        <taxon>eudicotyledons</taxon>
        <taxon>Gunneridae</taxon>
        <taxon>Pentapetalae</taxon>
        <taxon>asterids</taxon>
        <taxon>lamiids</taxon>
        <taxon>Lamiales</taxon>
        <taxon>Orobanchaceae</taxon>
        <taxon>Rehmannieae</taxon>
        <taxon>Rehmannia</taxon>
    </lineage>
</organism>
<evidence type="ECO:0000256" key="9">
    <source>
        <dbReference type="SAM" id="MobiDB-lite"/>
    </source>
</evidence>
<keyword evidence="6" id="KW-0833">Ubl conjugation pathway</keyword>
<dbReference type="PROSITE" id="PS50089">
    <property type="entry name" value="ZF_RING_2"/>
    <property type="match status" value="1"/>
</dbReference>
<reference evidence="11 12" key="1">
    <citation type="journal article" date="2021" name="Comput. Struct. Biotechnol. J.">
        <title>De novo genome assembly of the potent medicinal plant Rehmannia glutinosa using nanopore technology.</title>
        <authorList>
            <person name="Ma L."/>
            <person name="Dong C."/>
            <person name="Song C."/>
            <person name="Wang X."/>
            <person name="Zheng X."/>
            <person name="Niu Y."/>
            <person name="Chen S."/>
            <person name="Feng W."/>
        </authorList>
    </citation>
    <scope>NUCLEOTIDE SEQUENCE [LARGE SCALE GENOMIC DNA]</scope>
    <source>
        <strain evidence="11">DH-2019</strain>
    </source>
</reference>
<feature type="domain" description="RING-type" evidence="10">
    <location>
        <begin position="188"/>
        <end position="229"/>
    </location>
</feature>
<dbReference type="SMART" id="SM00184">
    <property type="entry name" value="RING"/>
    <property type="match status" value="1"/>
</dbReference>
<dbReference type="InterPro" id="IPR045191">
    <property type="entry name" value="MBR1/2-like"/>
</dbReference>
<evidence type="ECO:0000256" key="1">
    <source>
        <dbReference type="ARBA" id="ARBA00000900"/>
    </source>
</evidence>
<evidence type="ECO:0000256" key="4">
    <source>
        <dbReference type="ARBA" id="ARBA00022723"/>
    </source>
</evidence>
<evidence type="ECO:0000259" key="10">
    <source>
        <dbReference type="PROSITE" id="PS50089"/>
    </source>
</evidence>
<evidence type="ECO:0000313" key="11">
    <source>
        <dbReference type="EMBL" id="KAK6134538.1"/>
    </source>
</evidence>
<dbReference type="EC" id="2.3.2.27" evidence="2"/>
<evidence type="ECO:0000256" key="3">
    <source>
        <dbReference type="ARBA" id="ARBA00022679"/>
    </source>
</evidence>
<dbReference type="InterPro" id="IPR001841">
    <property type="entry name" value="Znf_RING"/>
</dbReference>
<dbReference type="Pfam" id="PF13639">
    <property type="entry name" value="zf-RING_2"/>
    <property type="match status" value="1"/>
</dbReference>
<dbReference type="SUPFAM" id="SSF57850">
    <property type="entry name" value="RING/U-box"/>
    <property type="match status" value="1"/>
</dbReference>
<keyword evidence="4" id="KW-0479">Metal-binding</keyword>
<evidence type="ECO:0000256" key="8">
    <source>
        <dbReference type="PROSITE-ProRule" id="PRU00175"/>
    </source>
</evidence>
<gene>
    <name evidence="11" type="ORF">DH2020_031708</name>
</gene>